<protein>
    <submittedName>
        <fullName evidence="2">Uncharacterized protein</fullName>
    </submittedName>
</protein>
<reference evidence="2" key="1">
    <citation type="submission" date="2020-05" db="UniProtKB">
        <authorList>
            <consortium name="EnsemblMetazoa"/>
        </authorList>
    </citation>
    <scope>IDENTIFICATION</scope>
    <source>
        <strain evidence="2">Aabys</strain>
    </source>
</reference>
<dbReference type="STRING" id="7370.A0A1I8N731"/>
<dbReference type="VEuPathDB" id="VectorBase:MDOA012235"/>
<feature type="compositionally biased region" description="Polar residues" evidence="1">
    <location>
        <begin position="93"/>
        <end position="106"/>
    </location>
</feature>
<proteinExistence type="predicted"/>
<feature type="compositionally biased region" description="Basic residues" evidence="1">
    <location>
        <begin position="109"/>
        <end position="123"/>
    </location>
</feature>
<feature type="region of interest" description="Disordered" evidence="1">
    <location>
        <begin position="70"/>
        <end position="131"/>
    </location>
</feature>
<dbReference type="VEuPathDB" id="VectorBase:MDOMA2_006954"/>
<name>A0A1I8N731_MUSDO</name>
<feature type="compositionally biased region" description="Basic and acidic residues" evidence="1">
    <location>
        <begin position="72"/>
        <end position="81"/>
    </location>
</feature>
<organism evidence="2">
    <name type="scientific">Musca domestica</name>
    <name type="common">House fly</name>
    <dbReference type="NCBI Taxonomy" id="7370"/>
    <lineage>
        <taxon>Eukaryota</taxon>
        <taxon>Metazoa</taxon>
        <taxon>Ecdysozoa</taxon>
        <taxon>Arthropoda</taxon>
        <taxon>Hexapoda</taxon>
        <taxon>Insecta</taxon>
        <taxon>Pterygota</taxon>
        <taxon>Neoptera</taxon>
        <taxon>Endopterygota</taxon>
        <taxon>Diptera</taxon>
        <taxon>Brachycera</taxon>
        <taxon>Muscomorpha</taxon>
        <taxon>Muscoidea</taxon>
        <taxon>Muscidae</taxon>
        <taxon>Musca</taxon>
    </lineage>
</organism>
<dbReference type="EnsemblMetazoa" id="MDOA012235-RA">
    <property type="protein sequence ID" value="MDOA012235-PA"/>
    <property type="gene ID" value="MDOA012235"/>
</dbReference>
<evidence type="ECO:0000313" key="2">
    <source>
        <dbReference type="EnsemblMetazoa" id="MDOA012235-PA"/>
    </source>
</evidence>
<sequence length="184" mass="21949">MSAITNYQHKKFNVRTQEYHHKKFTSIKRKFDEIEKEEITLTADIILQQANKDITTELPQIKRKQTKPLFRPWEDKEEKSPVKRPSSCPPTEMVSSKTSNMLAQDSNPKRRRNTVGALMRRRQQQQQAEQRMRHQQYIAYQQQQQYNAAVMEQSMRNSVYLAYLQLARQQQSQQQQLFVFGLQS</sequence>
<accession>A0A1I8N731</accession>
<evidence type="ECO:0000256" key="1">
    <source>
        <dbReference type="SAM" id="MobiDB-lite"/>
    </source>
</evidence>
<dbReference type="AlphaFoldDB" id="A0A1I8N731"/>
<gene>
    <name evidence="2" type="primary">101896854</name>
</gene>